<protein>
    <submittedName>
        <fullName evidence="1">Uncharacterized protein</fullName>
    </submittedName>
</protein>
<dbReference type="OrthoDB" id="4280080at2"/>
<gene>
    <name evidence="1" type="ORF">SAMN02787144_100595</name>
</gene>
<dbReference type="STRING" id="1893.SAMN02787144_100595"/>
<dbReference type="AlphaFoldDB" id="A0A1K1Z086"/>
<accession>A0A1K1Z086</accession>
<evidence type="ECO:0000313" key="2">
    <source>
        <dbReference type="Proteomes" id="UP000181909"/>
    </source>
</evidence>
<proteinExistence type="predicted"/>
<sequence>MLKNAMSHLLGTRRTGEPRPPVGAAGTVRLPLPPALSASLGCDAVGVPARYGFRLMSHLPRTGCVFADAERWWWIVPAGSDLDLDWPPQAAYAKGAYVPAVRPRLIHQPDNRTPYTPPIPLFLMVCQVTGVAPSWAPSGGERAISTP</sequence>
<dbReference type="Proteomes" id="UP000181909">
    <property type="component" value="Unassembled WGS sequence"/>
</dbReference>
<name>A0A1K1Z086_STRAR</name>
<reference evidence="1 2" key="1">
    <citation type="submission" date="2016-11" db="EMBL/GenBank/DDBJ databases">
        <authorList>
            <person name="Jaros S."/>
            <person name="Januszkiewicz K."/>
            <person name="Wedrychowicz H."/>
        </authorList>
    </citation>
    <scope>NUCLEOTIDE SEQUENCE [LARGE SCALE GENOMIC DNA]</scope>
    <source>
        <strain evidence="1 2">OK807</strain>
    </source>
</reference>
<evidence type="ECO:0000313" key="1">
    <source>
        <dbReference type="EMBL" id="SFX67503.1"/>
    </source>
</evidence>
<dbReference type="EMBL" id="FPJO01000005">
    <property type="protein sequence ID" value="SFX67503.1"/>
    <property type="molecule type" value="Genomic_DNA"/>
</dbReference>
<organism evidence="1 2">
    <name type="scientific">Streptomyces atratus</name>
    <dbReference type="NCBI Taxonomy" id="1893"/>
    <lineage>
        <taxon>Bacteria</taxon>
        <taxon>Bacillati</taxon>
        <taxon>Actinomycetota</taxon>
        <taxon>Actinomycetes</taxon>
        <taxon>Kitasatosporales</taxon>
        <taxon>Streptomycetaceae</taxon>
        <taxon>Streptomyces</taxon>
    </lineage>
</organism>
<dbReference type="RefSeq" id="WP_072485029.1">
    <property type="nucleotide sequence ID" value="NZ_CP108276.1"/>
</dbReference>